<dbReference type="InterPro" id="IPR023796">
    <property type="entry name" value="Serpin_dom"/>
</dbReference>
<dbReference type="SMART" id="SM00093">
    <property type="entry name" value="SERPIN"/>
    <property type="match status" value="1"/>
</dbReference>
<dbReference type="Proteomes" id="UP000261600">
    <property type="component" value="Unplaced"/>
</dbReference>
<dbReference type="InterPro" id="IPR036186">
    <property type="entry name" value="Serpin_sf"/>
</dbReference>
<evidence type="ECO:0000313" key="4">
    <source>
        <dbReference type="Proteomes" id="UP000261600"/>
    </source>
</evidence>
<dbReference type="InterPro" id="IPR042178">
    <property type="entry name" value="Serpin_sf_1"/>
</dbReference>
<organism evidence="3 4">
    <name type="scientific">Monopterus albus</name>
    <name type="common">Swamp eel</name>
    <dbReference type="NCBI Taxonomy" id="43700"/>
    <lineage>
        <taxon>Eukaryota</taxon>
        <taxon>Metazoa</taxon>
        <taxon>Chordata</taxon>
        <taxon>Craniata</taxon>
        <taxon>Vertebrata</taxon>
        <taxon>Euteleostomi</taxon>
        <taxon>Actinopterygii</taxon>
        <taxon>Neopterygii</taxon>
        <taxon>Teleostei</taxon>
        <taxon>Neoteleostei</taxon>
        <taxon>Acanthomorphata</taxon>
        <taxon>Anabantaria</taxon>
        <taxon>Synbranchiformes</taxon>
        <taxon>Synbranchidae</taxon>
        <taxon>Monopterus</taxon>
    </lineage>
</organism>
<dbReference type="InterPro" id="IPR000215">
    <property type="entry name" value="Serpin_fam"/>
</dbReference>
<evidence type="ECO:0000256" key="1">
    <source>
        <dbReference type="RuleBase" id="RU000411"/>
    </source>
</evidence>
<protein>
    <recommendedName>
        <fullName evidence="2">Serpin domain-containing protein</fullName>
    </recommendedName>
</protein>
<dbReference type="GO" id="GO:0005615">
    <property type="term" value="C:extracellular space"/>
    <property type="evidence" value="ECO:0007669"/>
    <property type="project" value="InterPro"/>
</dbReference>
<proteinExistence type="inferred from homology"/>
<evidence type="ECO:0000259" key="2">
    <source>
        <dbReference type="SMART" id="SM00093"/>
    </source>
</evidence>
<reference evidence="3" key="1">
    <citation type="submission" date="2025-08" db="UniProtKB">
        <authorList>
            <consortium name="Ensembl"/>
        </authorList>
    </citation>
    <scope>IDENTIFICATION</scope>
</reference>
<reference evidence="3" key="2">
    <citation type="submission" date="2025-09" db="UniProtKB">
        <authorList>
            <consortium name="Ensembl"/>
        </authorList>
    </citation>
    <scope>IDENTIFICATION</scope>
</reference>
<accession>A0A3Q3R2H8</accession>
<feature type="domain" description="Serpin" evidence="2">
    <location>
        <begin position="18"/>
        <end position="211"/>
    </location>
</feature>
<dbReference type="PANTHER" id="PTHR11461">
    <property type="entry name" value="SERINE PROTEASE INHIBITOR, SERPIN"/>
    <property type="match status" value="1"/>
</dbReference>
<sequence length="214" mass="24138">MGLNLSLDSIHFLEYVCFSQGAHLKAKTAAGKNIFYSPLGISTALSMLSAGACDKTHSQLFSGLGYSTLNQTQVNEGYKHLFHMLGHSQENQRLDVGSGVAVHSDFSPLEKFLKDISHYYSGELFKVDFSKPDKAAAEINQFIANKTQDKIKDMVQDLDPTVAMILINYVYFRGRAHRDILKENRPCMKIASCFDVHIEMLHLYKFRCTFPFVV</sequence>
<dbReference type="Ensembl" id="ENSMALT00000025729.1">
    <property type="protein sequence ID" value="ENSMALP00000025256.1"/>
    <property type="gene ID" value="ENSMALG00000017574.1"/>
</dbReference>
<dbReference type="PANTHER" id="PTHR11461:SF363">
    <property type="entry name" value="SERINE (OR CYSTEINE) PROTEINASE INHIBITOR, CLADE A (ALPHA-1 ANTIPROTEINASE, ANTITRYPSIN), MEMBER 1, LIKE PRECURSOR-RELATED"/>
    <property type="match status" value="1"/>
</dbReference>
<dbReference type="STRING" id="43700.ENSMALP00000025256"/>
<dbReference type="FunFam" id="3.30.497.10:FF:000001">
    <property type="entry name" value="Serine protease inhibitor"/>
    <property type="match status" value="1"/>
</dbReference>
<dbReference type="GO" id="GO:0004867">
    <property type="term" value="F:serine-type endopeptidase inhibitor activity"/>
    <property type="evidence" value="ECO:0007669"/>
    <property type="project" value="InterPro"/>
</dbReference>
<dbReference type="Pfam" id="PF00079">
    <property type="entry name" value="Serpin"/>
    <property type="match status" value="1"/>
</dbReference>
<dbReference type="Gene3D" id="3.30.497.10">
    <property type="entry name" value="Antithrombin, subunit I, domain 2"/>
    <property type="match status" value="1"/>
</dbReference>
<keyword evidence="4" id="KW-1185">Reference proteome</keyword>
<dbReference type="AlphaFoldDB" id="A0A3Q3R2H8"/>
<name>A0A3Q3R2H8_MONAL</name>
<evidence type="ECO:0000313" key="3">
    <source>
        <dbReference type="Ensembl" id="ENSMALP00000025256.1"/>
    </source>
</evidence>
<comment type="similarity">
    <text evidence="1">Belongs to the serpin family.</text>
</comment>
<dbReference type="SUPFAM" id="SSF56574">
    <property type="entry name" value="Serpins"/>
    <property type="match status" value="1"/>
</dbReference>